<evidence type="ECO:0000313" key="2">
    <source>
        <dbReference type="Proteomes" id="UP000004047"/>
    </source>
</evidence>
<dbReference type="InterPro" id="IPR002636">
    <property type="entry name" value="DUF29"/>
</dbReference>
<dbReference type="EMBL" id="CAIQ01000252">
    <property type="protein sequence ID" value="CCI37381.1"/>
    <property type="molecule type" value="Genomic_DNA"/>
</dbReference>
<dbReference type="PANTHER" id="PTHR34235">
    <property type="entry name" value="SLR1203 PROTEIN-RELATED"/>
    <property type="match status" value="1"/>
</dbReference>
<dbReference type="Gene3D" id="1.20.1220.20">
    <property type="entry name" value="Uncharcterised protein PF01724"/>
    <property type="match status" value="1"/>
</dbReference>
<accession>I4ISV7</accession>
<proteinExistence type="predicted"/>
<sequence>MAMSKTLYEQDFQVWLATTISHLQKREFAALDTDNLIEELTELGKSEKRTLESNLMILLAHLLKLKVQHDAPPSMKDSWYCSIIEHRQRIEKNLRDTPSLKSYLETAIEEAYPDARQVAIKEGKLAQFGVRIPPENDYPQICPFLPEQILDENFYSN</sequence>
<reference evidence="1 2" key="1">
    <citation type="submission" date="2012-04" db="EMBL/GenBank/DDBJ databases">
        <authorList>
            <person name="Genoscope - CEA"/>
        </authorList>
    </citation>
    <scope>NUCLEOTIDE SEQUENCE [LARGE SCALE GENOMIC DNA]</scope>
    <source>
        <strain evidence="1 2">9701</strain>
    </source>
</reference>
<comment type="caution">
    <text evidence="1">The sequence shown here is derived from an EMBL/GenBank/DDBJ whole genome shotgun (WGS) entry which is preliminary data.</text>
</comment>
<dbReference type="Proteomes" id="UP000004047">
    <property type="component" value="Unassembled WGS sequence"/>
</dbReference>
<name>I4ISV7_MICAE</name>
<organism evidence="1 2">
    <name type="scientific">Microcystis aeruginosa PCC 9701</name>
    <dbReference type="NCBI Taxonomy" id="721123"/>
    <lineage>
        <taxon>Bacteria</taxon>
        <taxon>Bacillati</taxon>
        <taxon>Cyanobacteriota</taxon>
        <taxon>Cyanophyceae</taxon>
        <taxon>Oscillatoriophycideae</taxon>
        <taxon>Chroococcales</taxon>
        <taxon>Microcystaceae</taxon>
        <taxon>Microcystis</taxon>
    </lineage>
</organism>
<dbReference type="Pfam" id="PF01724">
    <property type="entry name" value="DUF29"/>
    <property type="match status" value="1"/>
</dbReference>
<dbReference type="HOGENOM" id="CLU_116670_0_1_3"/>
<gene>
    <name evidence="1" type="ORF">MICAK_3250001</name>
</gene>
<dbReference type="AlphaFoldDB" id="I4ISV7"/>
<protein>
    <submittedName>
        <fullName evidence="1">Similar to tr|P73353|P73353</fullName>
    </submittedName>
</protein>
<evidence type="ECO:0000313" key="1">
    <source>
        <dbReference type="EMBL" id="CCI37381.1"/>
    </source>
</evidence>